<gene>
    <name evidence="3" type="ORF">LO80_05350</name>
</gene>
<dbReference type="KEGG" id="frf:LO80_05350"/>
<keyword evidence="1" id="KW-0067">ATP-binding</keyword>
<dbReference type="GO" id="GO:0005524">
    <property type="term" value="F:ATP binding"/>
    <property type="evidence" value="ECO:0007669"/>
    <property type="project" value="UniProtKB-UniRule"/>
</dbReference>
<dbReference type="InterPro" id="IPR003806">
    <property type="entry name" value="ATP-grasp_PylC-type"/>
</dbReference>
<name>A0A097EPH8_9GAMM</name>
<dbReference type="GO" id="GO:0046872">
    <property type="term" value="F:metal ion binding"/>
    <property type="evidence" value="ECO:0007669"/>
    <property type="project" value="InterPro"/>
</dbReference>
<keyword evidence="1" id="KW-0547">Nucleotide-binding</keyword>
<dbReference type="HOGENOM" id="CLU_645224_0_0_6"/>
<accession>A0A097EPH8</accession>
<reference evidence="3 4" key="1">
    <citation type="submission" date="2014-10" db="EMBL/GenBank/DDBJ databases">
        <title>Whole genome sequence of Francisella endociliophora strain FSC1006, isolated from a laboratory culture of the marine ciliate Euplotes raikovi.</title>
        <authorList>
            <person name="Granberg M."/>
            <person name="Backman S."/>
            <person name="Lundmark E."/>
            <person name="Nilsson E."/>
            <person name="Karlsson E."/>
            <person name="Thelaus J."/>
            <person name="Ohrman C."/>
            <person name="Larkeryd A."/>
            <person name="Stenberg P."/>
        </authorList>
    </citation>
    <scope>NUCLEOTIDE SEQUENCE [LARGE SCALE GENOMIC DNA]</scope>
    <source>
        <strain evidence="3 4">FSC1006</strain>
    </source>
</reference>
<dbReference type="Proteomes" id="UP000029672">
    <property type="component" value="Chromosome"/>
</dbReference>
<evidence type="ECO:0000259" key="2">
    <source>
        <dbReference type="PROSITE" id="PS50975"/>
    </source>
</evidence>
<keyword evidence="4" id="KW-1185">Reference proteome</keyword>
<evidence type="ECO:0000256" key="1">
    <source>
        <dbReference type="PROSITE-ProRule" id="PRU00409"/>
    </source>
</evidence>
<dbReference type="InterPro" id="IPR011761">
    <property type="entry name" value="ATP-grasp"/>
</dbReference>
<sequence>MTIKTTNVISERIWGKKAIHIPNTTDIYGADLVSSFVNKYVTRTLCLLAKDHKIILPKKSRPEVEKIVEYFREIGLSYISMNNFIFVDKLMEHYRLSTIVMNYADQIPEFSDSEYTHLVPFTAATAIELLGIKYKKNHGLPEALSQFLNDKSFLRQMLHDKGILVPSVNIISTVSDDDYVKKALKIYRDYENKGVYECAVIMPRACSGYGIHRFESEKELRDILKLMRRVEVFMIDPWLDNLGSPAFQVSIADKKEDDVCLGLSDQMLDGQTHLGNKYKSKFSDEPAVVEMCDQMTELLREMGVRGIVGVDLLIRQVNGKIVPYVLEVNARQTGAIYAGFLAYELRNGEHKPWVGHNNVVVPKGSTIHDYHDYLKSKGIDYTYGDTEGVIITCIGNLELNNKVMILAIANTDERLEEILEIATSFE</sequence>
<evidence type="ECO:0000313" key="3">
    <source>
        <dbReference type="EMBL" id="AIT09446.1"/>
    </source>
</evidence>
<dbReference type="SUPFAM" id="SSF56059">
    <property type="entry name" value="Glutathione synthetase ATP-binding domain-like"/>
    <property type="match status" value="1"/>
</dbReference>
<feature type="domain" description="ATP-grasp" evidence="2">
    <location>
        <begin position="155"/>
        <end position="360"/>
    </location>
</feature>
<dbReference type="STRING" id="1547445.LO80_05350"/>
<evidence type="ECO:0000313" key="4">
    <source>
        <dbReference type="Proteomes" id="UP000029672"/>
    </source>
</evidence>
<dbReference type="EMBL" id="CP009574">
    <property type="protein sequence ID" value="AIT09446.1"/>
    <property type="molecule type" value="Genomic_DNA"/>
</dbReference>
<dbReference type="Gene3D" id="3.30.470.20">
    <property type="entry name" value="ATP-grasp fold, B domain"/>
    <property type="match status" value="1"/>
</dbReference>
<protein>
    <recommendedName>
        <fullName evidence="2">ATP-grasp domain-containing protein</fullName>
    </recommendedName>
</protein>
<dbReference type="Pfam" id="PF02655">
    <property type="entry name" value="ATP-grasp_3"/>
    <property type="match status" value="1"/>
</dbReference>
<organism evidence="3 4">
    <name type="scientific">Candidatus Francisella endociliophora</name>
    <dbReference type="NCBI Taxonomy" id="653937"/>
    <lineage>
        <taxon>Bacteria</taxon>
        <taxon>Pseudomonadati</taxon>
        <taxon>Pseudomonadota</taxon>
        <taxon>Gammaproteobacteria</taxon>
        <taxon>Thiotrichales</taxon>
        <taxon>Francisellaceae</taxon>
        <taxon>Francisella</taxon>
    </lineage>
</organism>
<dbReference type="RefSeq" id="WP_040009230.1">
    <property type="nucleotide sequence ID" value="NZ_CP009574.1"/>
</dbReference>
<proteinExistence type="predicted"/>
<dbReference type="PROSITE" id="PS50975">
    <property type="entry name" value="ATP_GRASP"/>
    <property type="match status" value="1"/>
</dbReference>
<dbReference type="AlphaFoldDB" id="A0A097EPH8"/>
<dbReference type="eggNOG" id="COG2232">
    <property type="taxonomic scope" value="Bacteria"/>
</dbReference>